<comment type="caution">
    <text evidence="2">The sequence shown here is derived from an EMBL/GenBank/DDBJ whole genome shotgun (WGS) entry which is preliminary data.</text>
</comment>
<feature type="transmembrane region" description="Helical" evidence="1">
    <location>
        <begin position="130"/>
        <end position="151"/>
    </location>
</feature>
<sequence>MQLGPLCQPQKSYSLGLAQTTYLHGLIRRGDIYEARKMSIAFARAAARSPDIYFPFSRRRLPMKTMSSILQALVGDNSSRNNALANKSPNRPSYSFLYLISQFPTPGARAARMFVSHHAKLGDRRALRDFLMLLIFGLLSAEMIGGAVALYSQWCRKFAISEAQKLQKSTCTQTESTTTTTTTPSTPTHVTWQPSKTLIKMLLDRLHASQSDPYKQIKGDALLHIAHLLDDRIRMPHYASMISALSQYTRAHKSSQYTLRFEHILQNLSDDITSGHIFTNTNQSDYKRVKGVNASSYNALIHHFTHARDVQRVESLLQSFNSRHGTVRSDTLNAILSASVDVDDLPLSTRLVEFLQWKINNQPSHLFETHSDERVLAQLKKMKSYKVDDETISALLKYYVAVGEYSMVAPLTYQHLPHLNLNTPKEERGKVLKQLDEQSSSDLFAALHRNLKTGLSSRLLKDRHLENMAVESLTSLMAIMAQEASKYRKHEMSLGWGGRRWIRTNFHARSREEIANEKQYKKIYKFLKLRCNSATYLAASLYKSVRHRPSKHHVGRCEMSIDEGFLNMCLKTFAKSRYNLAIDDVLLQYHQRGYTPPTRYSDRFDWIKSQDPHLIQSTFNKSRVPLIFPQHML</sequence>
<keyword evidence="1" id="KW-1133">Transmembrane helix</keyword>
<proteinExistence type="predicted"/>
<dbReference type="Proteomes" id="UP000306954">
    <property type="component" value="Unassembled WGS sequence"/>
</dbReference>
<organism evidence="2 3">
    <name type="scientific">Wallemia ichthyophaga</name>
    <dbReference type="NCBI Taxonomy" id="245174"/>
    <lineage>
        <taxon>Eukaryota</taxon>
        <taxon>Fungi</taxon>
        <taxon>Dikarya</taxon>
        <taxon>Basidiomycota</taxon>
        <taxon>Wallemiomycotina</taxon>
        <taxon>Wallemiomycetes</taxon>
        <taxon>Wallemiales</taxon>
        <taxon>Wallemiaceae</taxon>
        <taxon>Wallemia</taxon>
    </lineage>
</organism>
<keyword evidence="1" id="KW-0812">Transmembrane</keyword>
<dbReference type="Gene3D" id="1.25.40.10">
    <property type="entry name" value="Tetratricopeptide repeat domain"/>
    <property type="match status" value="1"/>
</dbReference>
<gene>
    <name evidence="2" type="ORF">E3P90_00619</name>
</gene>
<reference evidence="2 3" key="1">
    <citation type="submission" date="2019-03" db="EMBL/GenBank/DDBJ databases">
        <title>Sequencing 23 genomes of Wallemia ichthyophaga.</title>
        <authorList>
            <person name="Gostincar C."/>
        </authorList>
    </citation>
    <scope>NUCLEOTIDE SEQUENCE [LARGE SCALE GENOMIC DNA]</scope>
    <source>
        <strain evidence="2 3">EXF-8621</strain>
    </source>
</reference>
<evidence type="ECO:0000313" key="3">
    <source>
        <dbReference type="Proteomes" id="UP000306954"/>
    </source>
</evidence>
<keyword evidence="1" id="KW-0472">Membrane</keyword>
<dbReference type="OMA" id="RCEMSID"/>
<evidence type="ECO:0000256" key="1">
    <source>
        <dbReference type="SAM" id="Phobius"/>
    </source>
</evidence>
<dbReference type="AlphaFoldDB" id="A0A4T0HJ55"/>
<protein>
    <submittedName>
        <fullName evidence="2">Uncharacterized protein</fullName>
    </submittedName>
</protein>
<accession>A0A4T0HJ55</accession>
<evidence type="ECO:0000313" key="2">
    <source>
        <dbReference type="EMBL" id="TIB16036.1"/>
    </source>
</evidence>
<dbReference type="InterPro" id="IPR011990">
    <property type="entry name" value="TPR-like_helical_dom_sf"/>
</dbReference>
<dbReference type="EMBL" id="SPOF01000005">
    <property type="protein sequence ID" value="TIB16036.1"/>
    <property type="molecule type" value="Genomic_DNA"/>
</dbReference>
<name>A0A4T0HJ55_WALIC</name>